<feature type="compositionally biased region" description="Basic and acidic residues" evidence="13">
    <location>
        <begin position="560"/>
        <end position="571"/>
    </location>
</feature>
<evidence type="ECO:0000313" key="16">
    <source>
        <dbReference type="Proteomes" id="UP000014500"/>
    </source>
</evidence>
<evidence type="ECO:0000256" key="3">
    <source>
        <dbReference type="ARBA" id="ARBA00022491"/>
    </source>
</evidence>
<keyword evidence="16" id="KW-1185">Reference proteome</keyword>
<feature type="compositionally biased region" description="Polar residues" evidence="13">
    <location>
        <begin position="694"/>
        <end position="724"/>
    </location>
</feature>
<keyword evidence="2" id="KW-0217">Developmental protein</keyword>
<keyword evidence="11" id="KW-0539">Nucleus</keyword>
<protein>
    <recommendedName>
        <fullName evidence="14">C2H2-type domain-containing protein</fullName>
    </recommendedName>
</protein>
<evidence type="ECO:0000256" key="7">
    <source>
        <dbReference type="ARBA" id="ARBA00022833"/>
    </source>
</evidence>
<evidence type="ECO:0000256" key="6">
    <source>
        <dbReference type="ARBA" id="ARBA00022771"/>
    </source>
</evidence>
<evidence type="ECO:0000256" key="12">
    <source>
        <dbReference type="PROSITE-ProRule" id="PRU00042"/>
    </source>
</evidence>
<keyword evidence="5" id="KW-0677">Repeat</keyword>
<evidence type="ECO:0000256" key="8">
    <source>
        <dbReference type="ARBA" id="ARBA00023015"/>
    </source>
</evidence>
<feature type="region of interest" description="Disordered" evidence="13">
    <location>
        <begin position="182"/>
        <end position="216"/>
    </location>
</feature>
<comment type="similarity">
    <text evidence="1">Belongs to the teashirt C2H2-type zinc-finger protein family.</text>
</comment>
<feature type="region of interest" description="Disordered" evidence="13">
    <location>
        <begin position="1017"/>
        <end position="1074"/>
    </location>
</feature>
<feature type="compositionally biased region" description="Polar residues" evidence="13">
    <location>
        <begin position="184"/>
        <end position="193"/>
    </location>
</feature>
<dbReference type="PhylomeDB" id="T1J536"/>
<feature type="region of interest" description="Disordered" evidence="13">
    <location>
        <begin position="1"/>
        <end position="39"/>
    </location>
</feature>
<feature type="compositionally biased region" description="Low complexity" evidence="13">
    <location>
        <begin position="810"/>
        <end position="820"/>
    </location>
</feature>
<evidence type="ECO:0000256" key="2">
    <source>
        <dbReference type="ARBA" id="ARBA00022473"/>
    </source>
</evidence>
<dbReference type="InterPro" id="IPR041661">
    <property type="entry name" value="ZN622/Rei1/Reh1_Znf-C2H2"/>
</dbReference>
<dbReference type="Gene3D" id="3.30.160.60">
    <property type="entry name" value="Classic Zinc Finger"/>
    <property type="match status" value="1"/>
</dbReference>
<feature type="compositionally biased region" description="Polar residues" evidence="13">
    <location>
        <begin position="1057"/>
        <end position="1074"/>
    </location>
</feature>
<reference evidence="16" key="1">
    <citation type="submission" date="2011-05" db="EMBL/GenBank/DDBJ databases">
        <authorList>
            <person name="Richards S.R."/>
            <person name="Qu J."/>
            <person name="Jiang H."/>
            <person name="Jhangiani S.N."/>
            <person name="Agravi P."/>
            <person name="Goodspeed R."/>
            <person name="Gross S."/>
            <person name="Mandapat C."/>
            <person name="Jackson L."/>
            <person name="Mathew T."/>
            <person name="Pu L."/>
            <person name="Thornton R."/>
            <person name="Saada N."/>
            <person name="Wilczek-Boney K.B."/>
            <person name="Lee S."/>
            <person name="Kovar C."/>
            <person name="Wu Y."/>
            <person name="Scherer S.E."/>
            <person name="Worley K.C."/>
            <person name="Muzny D.M."/>
            <person name="Gibbs R."/>
        </authorList>
    </citation>
    <scope>NUCLEOTIDE SEQUENCE</scope>
    <source>
        <strain evidence="16">Brora</strain>
    </source>
</reference>
<dbReference type="HOGENOM" id="CLU_007777_0_0_1"/>
<dbReference type="GO" id="GO:0008270">
    <property type="term" value="F:zinc ion binding"/>
    <property type="evidence" value="ECO:0007669"/>
    <property type="project" value="UniProtKB-KW"/>
</dbReference>
<evidence type="ECO:0000256" key="4">
    <source>
        <dbReference type="ARBA" id="ARBA00022723"/>
    </source>
</evidence>
<feature type="region of interest" description="Disordered" evidence="13">
    <location>
        <begin position="666"/>
        <end position="864"/>
    </location>
</feature>
<feature type="region of interest" description="Disordered" evidence="13">
    <location>
        <begin position="117"/>
        <end position="150"/>
    </location>
</feature>
<feature type="compositionally biased region" description="Basic residues" evidence="13">
    <location>
        <begin position="194"/>
        <end position="206"/>
    </location>
</feature>
<feature type="region of interest" description="Disordered" evidence="13">
    <location>
        <begin position="560"/>
        <end position="620"/>
    </location>
</feature>
<dbReference type="GO" id="GO:0005634">
    <property type="term" value="C:nucleus"/>
    <property type="evidence" value="ECO:0007669"/>
    <property type="project" value="TreeGrafter"/>
</dbReference>
<organism evidence="15 16">
    <name type="scientific">Strigamia maritima</name>
    <name type="common">European centipede</name>
    <name type="synonym">Geophilus maritimus</name>
    <dbReference type="NCBI Taxonomy" id="126957"/>
    <lineage>
        <taxon>Eukaryota</taxon>
        <taxon>Metazoa</taxon>
        <taxon>Ecdysozoa</taxon>
        <taxon>Arthropoda</taxon>
        <taxon>Myriapoda</taxon>
        <taxon>Chilopoda</taxon>
        <taxon>Pleurostigmophora</taxon>
        <taxon>Geophilomorpha</taxon>
        <taxon>Linotaeniidae</taxon>
        <taxon>Strigamia</taxon>
    </lineage>
</organism>
<feature type="region of interest" description="Disordered" evidence="13">
    <location>
        <begin position="495"/>
        <end position="516"/>
    </location>
</feature>
<evidence type="ECO:0000256" key="1">
    <source>
        <dbReference type="ARBA" id="ARBA00007158"/>
    </source>
</evidence>
<feature type="region of interest" description="Disordered" evidence="13">
    <location>
        <begin position="879"/>
        <end position="923"/>
    </location>
</feature>
<feature type="compositionally biased region" description="Basic and acidic residues" evidence="13">
    <location>
        <begin position="880"/>
        <end position="889"/>
    </location>
</feature>
<evidence type="ECO:0000313" key="15">
    <source>
        <dbReference type="EnsemblMetazoa" id="SMAR008734-PA"/>
    </source>
</evidence>
<evidence type="ECO:0000256" key="10">
    <source>
        <dbReference type="ARBA" id="ARBA00023163"/>
    </source>
</evidence>
<evidence type="ECO:0000256" key="9">
    <source>
        <dbReference type="ARBA" id="ARBA00023125"/>
    </source>
</evidence>
<keyword evidence="8" id="KW-0805">Transcription regulation</keyword>
<keyword evidence="3" id="KW-0678">Repressor</keyword>
<feature type="region of interest" description="Disordered" evidence="13">
    <location>
        <begin position="938"/>
        <end position="960"/>
    </location>
</feature>
<dbReference type="InterPro" id="IPR027008">
    <property type="entry name" value="Teashirt_fam"/>
</dbReference>
<evidence type="ECO:0000256" key="5">
    <source>
        <dbReference type="ARBA" id="ARBA00022737"/>
    </source>
</evidence>
<reference evidence="15" key="2">
    <citation type="submission" date="2015-02" db="UniProtKB">
        <authorList>
            <consortium name="EnsemblMetazoa"/>
        </authorList>
    </citation>
    <scope>IDENTIFICATION</scope>
</reference>
<accession>T1J536</accession>
<feature type="compositionally biased region" description="Low complexity" evidence="13">
    <location>
        <begin position="890"/>
        <end position="901"/>
    </location>
</feature>
<dbReference type="Proteomes" id="UP000014500">
    <property type="component" value="Unassembled WGS sequence"/>
</dbReference>
<feature type="compositionally biased region" description="Polar residues" evidence="13">
    <location>
        <begin position="754"/>
        <end position="776"/>
    </location>
</feature>
<dbReference type="OMA" id="VPPINPY"/>
<feature type="compositionally biased region" description="Polar residues" evidence="13">
    <location>
        <begin position="852"/>
        <end position="864"/>
    </location>
</feature>
<dbReference type="EnsemblMetazoa" id="SMAR008734-RA">
    <property type="protein sequence ID" value="SMAR008734-PA"/>
    <property type="gene ID" value="SMAR008734"/>
</dbReference>
<feature type="compositionally biased region" description="Polar residues" evidence="13">
    <location>
        <begin position="584"/>
        <end position="593"/>
    </location>
</feature>
<dbReference type="EMBL" id="JH431850">
    <property type="status" value="NOT_ANNOTATED_CDS"/>
    <property type="molecule type" value="Genomic_DNA"/>
</dbReference>
<keyword evidence="10" id="KW-0804">Transcription</keyword>
<dbReference type="GO" id="GO:0003677">
    <property type="term" value="F:DNA binding"/>
    <property type="evidence" value="ECO:0007669"/>
    <property type="project" value="UniProtKB-KW"/>
</dbReference>
<feature type="compositionally biased region" description="Low complexity" evidence="13">
    <location>
        <begin position="1021"/>
        <end position="1056"/>
    </location>
</feature>
<evidence type="ECO:0000259" key="14">
    <source>
        <dbReference type="PROSITE" id="PS50157"/>
    </source>
</evidence>
<dbReference type="eggNOG" id="ENOG502RJS7">
    <property type="taxonomic scope" value="Eukaryota"/>
</dbReference>
<dbReference type="AlphaFoldDB" id="T1J536"/>
<feature type="domain" description="C2H2-type" evidence="14">
    <location>
        <begin position="376"/>
        <end position="400"/>
    </location>
</feature>
<evidence type="ECO:0000256" key="11">
    <source>
        <dbReference type="ARBA" id="ARBA00023242"/>
    </source>
</evidence>
<dbReference type="PROSITE" id="PS50157">
    <property type="entry name" value="ZINC_FINGER_C2H2_2"/>
    <property type="match status" value="2"/>
</dbReference>
<name>T1J536_STRMM</name>
<feature type="compositionally biased region" description="Low complexity" evidence="13">
    <location>
        <begin position="942"/>
        <end position="960"/>
    </location>
</feature>
<sequence length="1092" mass="116947">MSEEPRISPLLNAGVSYASPAPSRTSPMSPRASPMLSSRGSPLMHVLPSSELLLKTSVIVNHIQDGTHRMQLNDQDCPLDFSVKKGCDERNLARSVGVLNLSKATDGLMPILSGNDDRPLDLSVPRKRNSDAITPDGRKTPKMDGTAPLSPWGAHFPFRFTPSSSPTSSVEIPLWNGKVKSERIQSSTNNSSMSHHHQHHHHHHQSANKAPVSPEPTATKALEKMTELMRMGGQESEVYHRMLGGGGRQSAWQSHWLSKGAEQARDVLKCVWCKQSFKSLAEMTAHMKEARHCGVNVTGTNASTVSGSKGGGGNASGSTPIAVSAVPVGSSASSGTSSTSEELNMLIKETMPLPRKLVRGQDVWLGKGAEQTKQILKCMWCGQSFKSLADMTTHMQQTQHYTNIISQEQIISWKSPEDKTSAQSHVNAVLTCKVCDQAFSSLKELSNHMVKNSHYKEHILRSITESGGRRRQTREKRKKSLPVRKLLELERAQHDLHKGGSNHESGHHRKAHKDGATVTCEKCNEKIETGVFVEHVRQCVGNGKSSKNLLKSALTSSEKEAKEEIGARSQDEQSDGGGVGGGSRANSVDSNQPRASAMSSSGSGKSGRRSRASPDVESEAPSVLNAIERLIEKSFDTRTRKSVVTTLGGSSTNILKRLGVEDSSHYTKPLIDNSSPLPHTGTRDMLSPVRPSSKDTVTSVDGSISRNSPNQERPAGAQSTSPAPLNSPDIRDSSCIGGNCCSPAQSRKERDSPAVSSPRVQDHSPAQNSKNNTRATPSPMVTDLNEDAAESCKPKNSSPLIEARDAGRKSPASSISGSSVSEEHLPTGDEKGEGKSPKRIGSLCSPRDSPDSLVSRSPCTSECSFSHTNKERVYPCPEDLSVKSRDSDKASTPSPASPGAASSGGGARFFSGGLMSSTTSGDHPLKELQKLLDKTDAHMTKASTSTGSSASGSTVVTSAGSHHQVSPGAILAFSWACNDAVMTDSIMKCAYCDTPFISKGAYRHHLSKMHFVKDGAVPEGSSTKVSSHSKNSANSSNGNNNNNSNSNNPATNYNKSTSGSLKANNNNNFDESPTSKFLKYTELAKQLSSKYV</sequence>
<feature type="compositionally biased region" description="Low complexity" evidence="13">
    <location>
        <begin position="594"/>
        <end position="603"/>
    </location>
</feature>
<evidence type="ECO:0000256" key="13">
    <source>
        <dbReference type="SAM" id="MobiDB-lite"/>
    </source>
</evidence>
<dbReference type="SMART" id="SM00355">
    <property type="entry name" value="ZnF_C2H2"/>
    <property type="match status" value="4"/>
</dbReference>
<keyword evidence="7" id="KW-0862">Zinc</keyword>
<keyword evidence="4" id="KW-0479">Metal-binding</keyword>
<dbReference type="PANTHER" id="PTHR12487">
    <property type="entry name" value="TEASHIRT-RELATED"/>
    <property type="match status" value="1"/>
</dbReference>
<feature type="compositionally biased region" description="Basic and acidic residues" evidence="13">
    <location>
        <begin position="821"/>
        <end position="836"/>
    </location>
</feature>
<dbReference type="InterPro" id="IPR013087">
    <property type="entry name" value="Znf_C2H2_type"/>
</dbReference>
<feature type="domain" description="C2H2-type" evidence="14">
    <location>
        <begin position="430"/>
        <end position="459"/>
    </location>
</feature>
<dbReference type="Pfam" id="PF12756">
    <property type="entry name" value="zf-C2H2_2"/>
    <property type="match status" value="2"/>
</dbReference>
<dbReference type="GO" id="GO:0000981">
    <property type="term" value="F:DNA-binding transcription factor activity, RNA polymerase II-specific"/>
    <property type="evidence" value="ECO:0007669"/>
    <property type="project" value="TreeGrafter"/>
</dbReference>
<dbReference type="STRING" id="126957.T1J536"/>
<keyword evidence="6 12" id="KW-0863">Zinc-finger</keyword>
<keyword evidence="9" id="KW-0238">DNA-binding</keyword>
<dbReference type="PANTHER" id="PTHR12487:SF7">
    <property type="entry name" value="PROTEIN TEASHIRT-RELATED"/>
    <property type="match status" value="1"/>
</dbReference>
<proteinExistence type="inferred from homology"/>
<dbReference type="PROSITE" id="PS00028">
    <property type="entry name" value="ZINC_FINGER_C2H2_1"/>
    <property type="match status" value="4"/>
</dbReference>